<feature type="region of interest" description="Disordered" evidence="1">
    <location>
        <begin position="24"/>
        <end position="58"/>
    </location>
</feature>
<accession>A0A1I7XMR7</accession>
<dbReference type="Proteomes" id="UP000095283">
    <property type="component" value="Unplaced"/>
</dbReference>
<reference evidence="3" key="1">
    <citation type="submission" date="2016-11" db="UniProtKB">
        <authorList>
            <consortium name="WormBaseParasite"/>
        </authorList>
    </citation>
    <scope>IDENTIFICATION</scope>
</reference>
<protein>
    <submittedName>
        <fullName evidence="3">Uncharacterized protein</fullName>
    </submittedName>
</protein>
<keyword evidence="2" id="KW-1185">Reference proteome</keyword>
<organism evidence="2 3">
    <name type="scientific">Heterorhabditis bacteriophora</name>
    <name type="common">Entomopathogenic nematode worm</name>
    <dbReference type="NCBI Taxonomy" id="37862"/>
    <lineage>
        <taxon>Eukaryota</taxon>
        <taxon>Metazoa</taxon>
        <taxon>Ecdysozoa</taxon>
        <taxon>Nematoda</taxon>
        <taxon>Chromadorea</taxon>
        <taxon>Rhabditida</taxon>
        <taxon>Rhabditina</taxon>
        <taxon>Rhabditomorpha</taxon>
        <taxon>Strongyloidea</taxon>
        <taxon>Heterorhabditidae</taxon>
        <taxon>Heterorhabditis</taxon>
    </lineage>
</organism>
<name>A0A1I7XMR7_HETBA</name>
<dbReference type="AlphaFoldDB" id="A0A1I7XMR7"/>
<proteinExistence type="predicted"/>
<evidence type="ECO:0000313" key="3">
    <source>
        <dbReference type="WBParaSite" id="Hba_19027"/>
    </source>
</evidence>
<evidence type="ECO:0000256" key="1">
    <source>
        <dbReference type="SAM" id="MobiDB-lite"/>
    </source>
</evidence>
<dbReference type="WBParaSite" id="Hba_19027">
    <property type="protein sequence ID" value="Hba_19027"/>
    <property type="gene ID" value="Hba_19027"/>
</dbReference>
<evidence type="ECO:0000313" key="2">
    <source>
        <dbReference type="Proteomes" id="UP000095283"/>
    </source>
</evidence>
<sequence length="69" mass="7355">MSIIFCTHWDFFLNVTSSEDDVDMDNMGMLGNNSQGVTEQQGVEGGGAQGHLSTEGPLIPGVLKSLNIN</sequence>